<gene>
    <name evidence="2" type="ORF">B0H17DRAFT_1057858</name>
</gene>
<accession>A0AAD7DLJ5</accession>
<evidence type="ECO:0000256" key="1">
    <source>
        <dbReference type="SAM" id="MobiDB-lite"/>
    </source>
</evidence>
<dbReference type="EMBL" id="JARKIE010000043">
    <property type="protein sequence ID" value="KAJ7694120.1"/>
    <property type="molecule type" value="Genomic_DNA"/>
</dbReference>
<feature type="compositionally biased region" description="Polar residues" evidence="1">
    <location>
        <begin position="167"/>
        <end position="177"/>
    </location>
</feature>
<organism evidence="2 3">
    <name type="scientific">Mycena rosella</name>
    <name type="common">Pink bonnet</name>
    <name type="synonym">Agaricus rosellus</name>
    <dbReference type="NCBI Taxonomy" id="1033263"/>
    <lineage>
        <taxon>Eukaryota</taxon>
        <taxon>Fungi</taxon>
        <taxon>Dikarya</taxon>
        <taxon>Basidiomycota</taxon>
        <taxon>Agaricomycotina</taxon>
        <taxon>Agaricomycetes</taxon>
        <taxon>Agaricomycetidae</taxon>
        <taxon>Agaricales</taxon>
        <taxon>Marasmiineae</taxon>
        <taxon>Mycenaceae</taxon>
        <taxon>Mycena</taxon>
    </lineage>
</organism>
<dbReference type="AlphaFoldDB" id="A0AAD7DLJ5"/>
<sequence>MWTECGQPNPVSRQPHCSVCLFTLYLHSMAFPSSPLFAPSFQIIVVPPAEDFQPDYLVFNADEEPDLATRPDFASLDDALNRITGEDPPPTFTRTSVDTVIMPRRGDPRPEQDVADETVREDSEIVEVVKVRRAFAEEPSAPPPPKPKSTSLRSRASRAFRSIKNVARSSSRNSKPYTQDMFASSQSTQATFASVARSSSRNSRPYAQDMFASSQSTQATFASVPLPAPPAVTPPPLARRGSIILTQLFRAPSPAEVPASATLDFLPSPRYSDDDDDDDDDRESIAPRAPSPSPSARTFSSTVRRRLSIFNFQRKVRTDPPRPSSPPTLSRGSTLPSTSSAPQTPTEESYPLPPPSPPTLSRGSTLPSTSSAPQTPTEESYPLPPPPIAKDAADDPDLTVGEMRLDSLHFESLSFDADNF</sequence>
<dbReference type="Proteomes" id="UP001221757">
    <property type="component" value="Unassembled WGS sequence"/>
</dbReference>
<protein>
    <submittedName>
        <fullName evidence="2">Uncharacterized protein</fullName>
    </submittedName>
</protein>
<feature type="compositionally biased region" description="Low complexity" evidence="1">
    <location>
        <begin position="327"/>
        <end position="350"/>
    </location>
</feature>
<reference evidence="2" key="1">
    <citation type="submission" date="2023-03" db="EMBL/GenBank/DDBJ databases">
        <title>Massive genome expansion in bonnet fungi (Mycena s.s.) driven by repeated elements and novel gene families across ecological guilds.</title>
        <authorList>
            <consortium name="Lawrence Berkeley National Laboratory"/>
            <person name="Harder C.B."/>
            <person name="Miyauchi S."/>
            <person name="Viragh M."/>
            <person name="Kuo A."/>
            <person name="Thoen E."/>
            <person name="Andreopoulos B."/>
            <person name="Lu D."/>
            <person name="Skrede I."/>
            <person name="Drula E."/>
            <person name="Henrissat B."/>
            <person name="Morin E."/>
            <person name="Kohler A."/>
            <person name="Barry K."/>
            <person name="LaButti K."/>
            <person name="Morin E."/>
            <person name="Salamov A."/>
            <person name="Lipzen A."/>
            <person name="Mereny Z."/>
            <person name="Hegedus B."/>
            <person name="Baldrian P."/>
            <person name="Stursova M."/>
            <person name="Weitz H."/>
            <person name="Taylor A."/>
            <person name="Grigoriev I.V."/>
            <person name="Nagy L.G."/>
            <person name="Martin F."/>
            <person name="Kauserud H."/>
        </authorList>
    </citation>
    <scope>NUCLEOTIDE SEQUENCE</scope>
    <source>
        <strain evidence="2">CBHHK067</strain>
    </source>
</reference>
<name>A0AAD7DLJ5_MYCRO</name>
<feature type="compositionally biased region" description="Low complexity" evidence="1">
    <location>
        <begin position="359"/>
        <end position="371"/>
    </location>
</feature>
<feature type="region of interest" description="Disordered" evidence="1">
    <location>
        <begin position="136"/>
        <end position="155"/>
    </location>
</feature>
<evidence type="ECO:0000313" key="3">
    <source>
        <dbReference type="Proteomes" id="UP001221757"/>
    </source>
</evidence>
<feature type="region of interest" description="Disordered" evidence="1">
    <location>
        <begin position="166"/>
        <end position="187"/>
    </location>
</feature>
<comment type="caution">
    <text evidence="2">The sequence shown here is derived from an EMBL/GenBank/DDBJ whole genome shotgun (WGS) entry which is preliminary data.</text>
</comment>
<evidence type="ECO:0000313" key="2">
    <source>
        <dbReference type="EMBL" id="KAJ7694120.1"/>
    </source>
</evidence>
<proteinExistence type="predicted"/>
<feature type="compositionally biased region" description="Acidic residues" evidence="1">
    <location>
        <begin position="273"/>
        <end position="282"/>
    </location>
</feature>
<feature type="region of interest" description="Disordered" evidence="1">
    <location>
        <begin position="253"/>
        <end position="397"/>
    </location>
</feature>
<keyword evidence="3" id="KW-1185">Reference proteome</keyword>